<evidence type="ECO:0000256" key="1">
    <source>
        <dbReference type="SAM" id="MobiDB-lite"/>
    </source>
</evidence>
<gene>
    <name evidence="2" type="ORF">TGAM01_v203772</name>
</gene>
<dbReference type="PANTHER" id="PTHR42037:SF1">
    <property type="match status" value="1"/>
</dbReference>
<dbReference type="Proteomes" id="UP000054821">
    <property type="component" value="Unassembled WGS sequence"/>
</dbReference>
<name>A0A2P4ZSY9_9HYPO</name>
<keyword evidence="3" id="KW-1185">Reference proteome</keyword>
<comment type="caution">
    <text evidence="2">The sequence shown here is derived from an EMBL/GenBank/DDBJ whole genome shotgun (WGS) entry which is preliminary data.</text>
</comment>
<organism evidence="2 3">
    <name type="scientific">Trichoderma gamsii</name>
    <dbReference type="NCBI Taxonomy" id="398673"/>
    <lineage>
        <taxon>Eukaryota</taxon>
        <taxon>Fungi</taxon>
        <taxon>Dikarya</taxon>
        <taxon>Ascomycota</taxon>
        <taxon>Pezizomycotina</taxon>
        <taxon>Sordariomycetes</taxon>
        <taxon>Hypocreomycetidae</taxon>
        <taxon>Hypocreales</taxon>
        <taxon>Hypocreaceae</taxon>
        <taxon>Trichoderma</taxon>
    </lineage>
</organism>
<evidence type="ECO:0000313" key="3">
    <source>
        <dbReference type="Proteomes" id="UP000054821"/>
    </source>
</evidence>
<dbReference type="GeneID" id="36347473"/>
<dbReference type="PANTHER" id="PTHR42037">
    <property type="match status" value="1"/>
</dbReference>
<feature type="region of interest" description="Disordered" evidence="1">
    <location>
        <begin position="489"/>
        <end position="530"/>
    </location>
</feature>
<dbReference type="Gene3D" id="6.10.140.2220">
    <property type="match status" value="1"/>
</dbReference>
<dbReference type="AlphaFoldDB" id="A0A2P4ZSY9"/>
<dbReference type="EMBL" id="JPDN02000010">
    <property type="protein sequence ID" value="PON27391.1"/>
    <property type="molecule type" value="Genomic_DNA"/>
</dbReference>
<reference evidence="2 3" key="1">
    <citation type="journal article" date="2016" name="Genome Announc.">
        <title>Draft Whole-Genome Sequence of Trichoderma gamsii T6085, a Promising Biocontrol Agent of Fusarium Head Blight on Wheat.</title>
        <authorList>
            <person name="Baroncelli R."/>
            <person name="Zapparata A."/>
            <person name="Piaggeschi G."/>
            <person name="Sarrocco S."/>
            <person name="Vannacci G."/>
        </authorList>
    </citation>
    <scope>NUCLEOTIDE SEQUENCE [LARGE SCALE GENOMIC DNA]</scope>
    <source>
        <strain evidence="2 3">T6085</strain>
    </source>
</reference>
<evidence type="ECO:0000313" key="2">
    <source>
        <dbReference type="EMBL" id="PON27391.1"/>
    </source>
</evidence>
<dbReference type="RefSeq" id="XP_024405985.1">
    <property type="nucleotide sequence ID" value="XM_024549280.1"/>
</dbReference>
<dbReference type="SUPFAM" id="SSF144232">
    <property type="entry name" value="HIT/MYND zinc finger-like"/>
    <property type="match status" value="1"/>
</dbReference>
<protein>
    <recommendedName>
        <fullName evidence="4">Suppressor of anucleate metulae protein B</fullName>
    </recommendedName>
</protein>
<dbReference type="STRING" id="398673.A0A2P4ZSY9"/>
<dbReference type="InterPro" id="IPR027796">
    <property type="entry name" value="OTT_1508_deam-like"/>
</dbReference>
<proteinExistence type="predicted"/>
<dbReference type="Pfam" id="PF14441">
    <property type="entry name" value="OTT_1508_deam"/>
    <property type="match status" value="1"/>
</dbReference>
<sequence length="848" mass="95487">MSLSCPWGVNGLDKYRFEAYAKLLRLKNGGQIEEASNFSEVLDEEIESDEQGDAVSVNANEILLFDERKLKRAFLDRLSELTANEKGGHHVSSSLMLEWPDRVDILVARNNGFRGGDATLQILETIASSLRDIATLESSDTATVSTKQNLWRSLVQWYKSRIDCYMIQVKKALDGTVLPTRGRVETSASNDCAPSLLSRLEELRALIVAATHSPTQDGLEKVVKSAHDVFFLYKERDFNVIASKNANIRSLRDALGFLGKLQTCFNTLIRSAERLSGFQNLRILQVVDSPTGSAKPKRIDKSNAWSLKKTLESLDLELNDKTADSLVTAGRKKTLWTKSKLLERFDKLKASASEVHAETQVILAATKHDYTGAAIFKYVGCSKRSCFLCYRLVQNLGSYTTRGCHGKLYNLWTVPETPWLTGEERSKLIQALKNVEKAMKEAIRGETAAGIIHAPESTIGGSSVATKILQSGQSSYMLSLVSEYLSSQRQRTRSSADKEEEFRSSEGLSQPLPSGTDHEAKAQGRSARTIPTPEQLHGECNICERETSRRCQFCNLDWFCSQECQDQMSFYHLTKCSARSITTADILCHDVIGDRIPQDSETREHFGFTRCRDWRNESHLLGLYQGLIPYLGVGAVRLNEWREKDILASKIIEAFSKLPENNRGAYFPWFLRNQYILDSSNPPLQLVGEDDHLHRAVNAARLYLGPEDRDKEVGQLEPPSKGHCFLFFAMVLDSSYPNPYWAWSDSWYDFGFVVFRNKYEEDELGRLYNILVGGSKSSRDADESLGIEPEVYPNIPTCSFNDLWLAYEHGELANLLRRYGLGSILGGNLGLEEFLSFPLNQRELRPSV</sequence>
<evidence type="ECO:0008006" key="4">
    <source>
        <dbReference type="Google" id="ProtNLM"/>
    </source>
</evidence>
<accession>A0A2P4ZSY9</accession>
<feature type="compositionally biased region" description="Basic and acidic residues" evidence="1">
    <location>
        <begin position="494"/>
        <end position="504"/>
    </location>
</feature>